<dbReference type="PANTHER" id="PTHR38600">
    <property type="entry name" value="TRANSCRIPTIONAL REGULATORY PROTEIN"/>
    <property type="match status" value="1"/>
</dbReference>
<evidence type="ECO:0000259" key="1">
    <source>
        <dbReference type="Pfam" id="PF01022"/>
    </source>
</evidence>
<name>A0A2H4VQY1_9EURY</name>
<dbReference type="GO" id="GO:0003700">
    <property type="term" value="F:DNA-binding transcription factor activity"/>
    <property type="evidence" value="ECO:0007669"/>
    <property type="project" value="InterPro"/>
</dbReference>
<dbReference type="RefSeq" id="WP_100905607.1">
    <property type="nucleotide sequence ID" value="NZ_CP017766.1"/>
</dbReference>
<dbReference type="Proteomes" id="UP000232806">
    <property type="component" value="Chromosome"/>
</dbReference>
<dbReference type="Proteomes" id="UP000232631">
    <property type="component" value="Chromosome"/>
</dbReference>
<dbReference type="EMBL" id="CP017768">
    <property type="protein sequence ID" value="AUB60509.1"/>
    <property type="molecule type" value="Genomic_DNA"/>
</dbReference>
<evidence type="ECO:0000313" key="3">
    <source>
        <dbReference type="EMBL" id="AUB60509.1"/>
    </source>
</evidence>
<dbReference type="EMBL" id="CP017766">
    <property type="protein sequence ID" value="AUB55629.1"/>
    <property type="molecule type" value="Genomic_DNA"/>
</dbReference>
<organism evidence="3 5">
    <name type="scientific">Methanobacterium subterraneum</name>
    <dbReference type="NCBI Taxonomy" id="59277"/>
    <lineage>
        <taxon>Archaea</taxon>
        <taxon>Methanobacteriati</taxon>
        <taxon>Methanobacteriota</taxon>
        <taxon>Methanomada group</taxon>
        <taxon>Methanobacteria</taxon>
        <taxon>Methanobacteriales</taxon>
        <taxon>Methanobacteriaceae</taxon>
        <taxon>Methanobacterium</taxon>
    </lineage>
</organism>
<dbReference type="Proteomes" id="UP000591058">
    <property type="component" value="Unassembled WGS sequence"/>
</dbReference>
<dbReference type="InterPro" id="IPR036390">
    <property type="entry name" value="WH_DNA-bd_sf"/>
</dbReference>
<dbReference type="InterPro" id="IPR036388">
    <property type="entry name" value="WH-like_DNA-bd_sf"/>
</dbReference>
<evidence type="ECO:0000313" key="4">
    <source>
        <dbReference type="EMBL" id="NMO09872.1"/>
    </source>
</evidence>
<dbReference type="EMBL" id="JABBYL010000029">
    <property type="protein sequence ID" value="NMO09872.1"/>
    <property type="molecule type" value="Genomic_DNA"/>
</dbReference>
<dbReference type="KEGG" id="msub:BK009_07345"/>
<dbReference type="OrthoDB" id="35765at2157"/>
<evidence type="ECO:0000313" key="5">
    <source>
        <dbReference type="Proteomes" id="UP000232631"/>
    </source>
</evidence>
<accession>A0A2H4VC24</accession>
<dbReference type="InterPro" id="IPR001845">
    <property type="entry name" value="HTH_ArsR_DNA-bd_dom"/>
</dbReference>
<evidence type="ECO:0000313" key="6">
    <source>
        <dbReference type="Proteomes" id="UP000232806"/>
    </source>
</evidence>
<keyword evidence="5" id="KW-1185">Reference proteome</keyword>
<feature type="domain" description="HTH arsR-type" evidence="1">
    <location>
        <begin position="17"/>
        <end position="59"/>
    </location>
</feature>
<dbReference type="Gene3D" id="1.10.10.10">
    <property type="entry name" value="Winged helix-like DNA-binding domain superfamily/Winged helix DNA-binding domain"/>
    <property type="match status" value="1"/>
</dbReference>
<evidence type="ECO:0000313" key="7">
    <source>
        <dbReference type="Proteomes" id="UP000591058"/>
    </source>
</evidence>
<sequence length="96" mass="11297">MKRILWYLIAGSKGGVNRARIIKTLHDRPYNVNQLSKELDLDYKTIKHHIKVLEDHDIIFNSTGEKKYGAMYFLSNRMEENYPIFLDILSKMNHSG</sequence>
<dbReference type="CDD" id="cd00090">
    <property type="entry name" value="HTH_ARSR"/>
    <property type="match status" value="1"/>
</dbReference>
<reference evidence="5 6" key="1">
    <citation type="submission" date="2016-10" db="EMBL/GenBank/DDBJ databases">
        <title>Comparative genomics between deep and shallow subseafloor isolates.</title>
        <authorList>
            <person name="Ishii S."/>
            <person name="Miller J.R."/>
            <person name="Sutton G."/>
            <person name="Suzuki S."/>
            <person name="Methe B."/>
            <person name="Inagaki F."/>
            <person name="Imachi H."/>
        </authorList>
    </citation>
    <scope>NUCLEOTIDE SEQUENCE [LARGE SCALE GENOMIC DNA]</scope>
    <source>
        <strain evidence="3 5">A8p</strain>
        <strain evidence="2 6">MO-MB1</strain>
    </source>
</reference>
<protein>
    <submittedName>
        <fullName evidence="3 4">Transcriptional regulator</fullName>
    </submittedName>
</protein>
<accession>A0A2H4VQY1</accession>
<dbReference type="GeneID" id="35122956"/>
<dbReference type="SUPFAM" id="SSF46785">
    <property type="entry name" value="Winged helix' DNA-binding domain"/>
    <property type="match status" value="1"/>
</dbReference>
<proteinExistence type="predicted"/>
<dbReference type="InterPro" id="IPR011991">
    <property type="entry name" value="ArsR-like_HTH"/>
</dbReference>
<dbReference type="PANTHER" id="PTHR38600:SF1">
    <property type="entry name" value="TRANSCRIPTIONAL REGULATORY PROTEIN"/>
    <property type="match status" value="1"/>
</dbReference>
<dbReference type="Pfam" id="PF01022">
    <property type="entry name" value="HTH_5"/>
    <property type="match status" value="1"/>
</dbReference>
<dbReference type="AlphaFoldDB" id="A0A2H4VQY1"/>
<reference evidence="4 7" key="2">
    <citation type="submission" date="2020-04" db="EMBL/GenBank/DDBJ databases">
        <title>Draft genome of Methanobacterium subterraneum isolated from animal feces.</title>
        <authorList>
            <person name="Ouboter H.T."/>
            <person name="Berger S."/>
            <person name="Gungor E."/>
            <person name="Jetten M.S.M."/>
            <person name="Welte C.U."/>
        </authorList>
    </citation>
    <scope>NUCLEOTIDE SEQUENCE [LARGE SCALE GENOMIC DNA]</scope>
    <source>
        <strain evidence="4">HO_2020</strain>
    </source>
</reference>
<gene>
    <name evidence="2" type="ORF">BK007_06145</name>
    <name evidence="3" type="ORF">BK009_07345</name>
    <name evidence="4" type="ORF">HG719_08550</name>
</gene>
<evidence type="ECO:0000313" key="2">
    <source>
        <dbReference type="EMBL" id="AUB55629.1"/>
    </source>
</evidence>